<keyword evidence="2" id="KW-0812">Transmembrane</keyword>
<dbReference type="Proteomes" id="UP000557193">
    <property type="component" value="Unassembled WGS sequence"/>
</dbReference>
<comment type="caution">
    <text evidence="3">The sequence shown here is derived from an EMBL/GenBank/DDBJ whole genome shotgun (WGS) entry which is preliminary data.</text>
</comment>
<evidence type="ECO:0000256" key="2">
    <source>
        <dbReference type="SAM" id="Phobius"/>
    </source>
</evidence>
<feature type="transmembrane region" description="Helical" evidence="2">
    <location>
        <begin position="92"/>
        <end position="111"/>
    </location>
</feature>
<gene>
    <name evidence="3" type="ORF">HNP49_003543</name>
</gene>
<keyword evidence="2" id="KW-1133">Transmembrane helix</keyword>
<protein>
    <submittedName>
        <fullName evidence="3">Uncharacterized protein</fullName>
    </submittedName>
</protein>
<sequence length="830" mass="92426">MSRSPTSDAPAESLGYLLLMLGWQLLVLLVPIFVVAILPLAWGLAGEVALLLVQLLCVRLGWLKVAGHLSRLLTACVIGTGFAIGRSFASDWALLGAIVWIVLALAGVGSLENRLGLKREEKSEEGDRVLTSEADEQTVGRTGGSAWGGDEPKRTPEGGIIRMLGGGEIAMGGPVYGDYLFPDGVLLEGIGSSCRFSPDGRYFIATLPSRSSWGLLLLDRQARRVYRCQADVPLWEIDDFDATHIRGRHSPLVHNGGVRLSLQQILDQAEAVDLVPIADLWLLPDWQESIEKTRKQWPTGPAGQTLEGRLALPESLARLEDPLRPLRYPDYELWLEGQATGLLLDEQEQPCWRADGRALACRAKALAQPDSRAAYWLWQPASGWQRLPEPQLIEQQRLSIYFGAVQALEEEQVWVEAELGSPLPNRGEYGEALSDYLSATETKRGHDAYGRIIPGETPLTRFEVALTLGQITPAVRSQAMAGGTHLQFSPQAERGQGQVAYRLQLGDWAIPGEWQLEHRVSSCGRYVALLPACDGEALAEQVVVADSRERRLLASPHLLVERLRDFHDGCVEVVCLAGLCSSQFTPEPLRHFDQPAPPAQRAATCYRERGYGGVCHELRRFRLGEQGLEAVPDWRLAEQPPAANADGDFILPAPHGRDAAWLRGAETEYPDNWLREQCARQLSYLLTASGCALYGVTPALCWSADGRYLALTRLLQWDSPDNDDPDHTRQWQLWLLDVERRTLRRRPGSLGHMPRFEAFTGDSLSVRVFGQDWDDPADRGRRIRLKLDEVLALPAEPLQKRGWRWHLAGEQQPQAHWQSFDAQVLEPWRD</sequence>
<accession>A0A7X0EW75</accession>
<dbReference type="AlphaFoldDB" id="A0A7X0EW75"/>
<proteinExistence type="predicted"/>
<evidence type="ECO:0000313" key="3">
    <source>
        <dbReference type="EMBL" id="MBB6343341.1"/>
    </source>
</evidence>
<dbReference type="RefSeq" id="WP_184685499.1">
    <property type="nucleotide sequence ID" value="NZ_JACHLL010000008.1"/>
</dbReference>
<feature type="transmembrane region" description="Helical" evidence="2">
    <location>
        <begin position="16"/>
        <end position="38"/>
    </location>
</feature>
<organism evidence="3 4">
    <name type="scientific">Pseudomonas fluvialis</name>
    <dbReference type="NCBI Taxonomy" id="1793966"/>
    <lineage>
        <taxon>Bacteria</taxon>
        <taxon>Pseudomonadati</taxon>
        <taxon>Pseudomonadota</taxon>
        <taxon>Gammaproteobacteria</taxon>
        <taxon>Pseudomonadales</taxon>
        <taxon>Pseudomonadaceae</taxon>
        <taxon>Pseudomonas</taxon>
    </lineage>
</organism>
<dbReference type="EMBL" id="JACHLL010000008">
    <property type="protein sequence ID" value="MBB6343341.1"/>
    <property type="molecule type" value="Genomic_DNA"/>
</dbReference>
<name>A0A7X0EW75_9PSED</name>
<feature type="region of interest" description="Disordered" evidence="1">
    <location>
        <begin position="126"/>
        <end position="152"/>
    </location>
</feature>
<evidence type="ECO:0000313" key="4">
    <source>
        <dbReference type="Proteomes" id="UP000557193"/>
    </source>
</evidence>
<evidence type="ECO:0000256" key="1">
    <source>
        <dbReference type="SAM" id="MobiDB-lite"/>
    </source>
</evidence>
<keyword evidence="2" id="KW-0472">Membrane</keyword>
<keyword evidence="4" id="KW-1185">Reference proteome</keyword>
<feature type="transmembrane region" description="Helical" evidence="2">
    <location>
        <begin position="44"/>
        <end position="62"/>
    </location>
</feature>
<reference evidence="3 4" key="1">
    <citation type="submission" date="2020-08" db="EMBL/GenBank/DDBJ databases">
        <title>Functional genomics of gut bacteria from endangered species of beetles.</title>
        <authorList>
            <person name="Carlos-Shanley C."/>
        </authorList>
    </citation>
    <scope>NUCLEOTIDE SEQUENCE [LARGE SCALE GENOMIC DNA]</scope>
    <source>
        <strain evidence="3 4">S00202</strain>
    </source>
</reference>